<sequence>MSAREQTADLLARLRRHYIKPGDAFPGGVFVPECGINGNGRQSRADALYVGFTSASGRVLVGHEIKVSRPDWRRELDKAGKADFWADNCHEWWIVAAGPDVVPVAEVPAQWGLMYPGRGTRMEIAKRAAHWPDRQPAWDAVRSILARLDTLRVQEQAATRAELEEKIRAELKQRAAQRQQDRERGELPADVRRRLDTLDRLENLLGSRVGLWLDDHDHIDPATAVAALRVAETATAITEPSRAARYAQDHLRRAADSLLAGLDDFTGALADLQQLTTERSA</sequence>
<comment type="caution">
    <text evidence="2">The sequence shown here is derived from an EMBL/GenBank/DDBJ whole genome shotgun (WGS) entry which is preliminary data.</text>
</comment>
<keyword evidence="3" id="KW-1185">Reference proteome</keyword>
<dbReference type="RefSeq" id="WP_300953856.1">
    <property type="nucleotide sequence ID" value="NZ_JAUHJQ010000008.1"/>
</dbReference>
<dbReference type="EMBL" id="JAUHJQ010000008">
    <property type="protein sequence ID" value="MDN4174762.1"/>
    <property type="molecule type" value="Genomic_DNA"/>
</dbReference>
<organism evidence="2 3">
    <name type="scientific">Nocardioides oceani</name>
    <dbReference type="NCBI Taxonomy" id="3058369"/>
    <lineage>
        <taxon>Bacteria</taxon>
        <taxon>Bacillati</taxon>
        <taxon>Actinomycetota</taxon>
        <taxon>Actinomycetes</taxon>
        <taxon>Propionibacteriales</taxon>
        <taxon>Nocardioidaceae</taxon>
        <taxon>Nocardioides</taxon>
    </lineage>
</organism>
<accession>A0ABT8FKV1</accession>
<evidence type="ECO:0000313" key="2">
    <source>
        <dbReference type="EMBL" id="MDN4174762.1"/>
    </source>
</evidence>
<dbReference type="Proteomes" id="UP001168620">
    <property type="component" value="Unassembled WGS sequence"/>
</dbReference>
<name>A0ABT8FKV1_9ACTN</name>
<reference evidence="2" key="1">
    <citation type="submission" date="2023-06" db="EMBL/GenBank/DDBJ databases">
        <title>Draft genome sequence of Nocardioides sp. SOB77.</title>
        <authorList>
            <person name="Zhang G."/>
        </authorList>
    </citation>
    <scope>NUCLEOTIDE SEQUENCE</scope>
    <source>
        <strain evidence="2">SOB77</strain>
    </source>
</reference>
<feature type="coiled-coil region" evidence="1">
    <location>
        <begin position="153"/>
        <end position="180"/>
    </location>
</feature>
<keyword evidence="1" id="KW-0175">Coiled coil</keyword>
<evidence type="ECO:0000256" key="1">
    <source>
        <dbReference type="SAM" id="Coils"/>
    </source>
</evidence>
<evidence type="ECO:0000313" key="3">
    <source>
        <dbReference type="Proteomes" id="UP001168620"/>
    </source>
</evidence>
<protein>
    <recommendedName>
        <fullName evidence="4">MmcB family DNA repair protein</fullName>
    </recommendedName>
</protein>
<proteinExistence type="predicted"/>
<evidence type="ECO:0008006" key="4">
    <source>
        <dbReference type="Google" id="ProtNLM"/>
    </source>
</evidence>
<gene>
    <name evidence="2" type="ORF">QWY28_17505</name>
</gene>